<protein>
    <submittedName>
        <fullName evidence="2">Uncharacterized protein</fullName>
    </submittedName>
</protein>
<keyword evidence="1" id="KW-1133">Transmembrane helix</keyword>
<evidence type="ECO:0000256" key="1">
    <source>
        <dbReference type="SAM" id="Phobius"/>
    </source>
</evidence>
<accession>A0A921SSD2</accession>
<evidence type="ECO:0000313" key="2">
    <source>
        <dbReference type="EMBL" id="HJG86720.1"/>
    </source>
</evidence>
<feature type="transmembrane region" description="Helical" evidence="1">
    <location>
        <begin position="120"/>
        <end position="143"/>
    </location>
</feature>
<feature type="transmembrane region" description="Helical" evidence="1">
    <location>
        <begin position="87"/>
        <end position="108"/>
    </location>
</feature>
<dbReference type="RefSeq" id="WP_295369362.1">
    <property type="nucleotide sequence ID" value="NZ_DYUC01000065.1"/>
</dbReference>
<name>A0A921SSD2_9FIRM</name>
<evidence type="ECO:0000313" key="3">
    <source>
        <dbReference type="Proteomes" id="UP000760668"/>
    </source>
</evidence>
<keyword evidence="1" id="KW-0472">Membrane</keyword>
<proteinExistence type="predicted"/>
<feature type="transmembrane region" description="Helical" evidence="1">
    <location>
        <begin position="155"/>
        <end position="179"/>
    </location>
</feature>
<feature type="transmembrane region" description="Helical" evidence="1">
    <location>
        <begin position="221"/>
        <end position="239"/>
    </location>
</feature>
<organism evidence="2 3">
    <name type="scientific">Pseudoflavonifractor capillosus</name>
    <dbReference type="NCBI Taxonomy" id="106588"/>
    <lineage>
        <taxon>Bacteria</taxon>
        <taxon>Bacillati</taxon>
        <taxon>Bacillota</taxon>
        <taxon>Clostridia</taxon>
        <taxon>Eubacteriales</taxon>
        <taxon>Oscillospiraceae</taxon>
        <taxon>Pseudoflavonifractor</taxon>
    </lineage>
</organism>
<feature type="transmembrane region" description="Helical" evidence="1">
    <location>
        <begin position="46"/>
        <end position="67"/>
    </location>
</feature>
<feature type="transmembrane region" description="Helical" evidence="1">
    <location>
        <begin position="259"/>
        <end position="281"/>
    </location>
</feature>
<feature type="transmembrane region" description="Helical" evidence="1">
    <location>
        <begin position="191"/>
        <end position="209"/>
    </location>
</feature>
<sequence length="299" mass="32255">MSKGRNIILRKLFFPHPALVVLTASAAAAALLWAFLAGEEGSPGVYAAYTLSAYGLTLVCVRIPALARGVRRLAGKESRVNRYMADAGLRARLTLIPSVAANGGYALLQLGMGIHSRSVWYYALSAYYGLLLLMRCALLLEMGRNRLGKNLRGEYRLFLGCGCALAAMNAALAVIVSYMVGQNRGFTHHPITTIAMAAYTFYTMTMAVINMVRCRRYNSPVLSAAKAISLAAALVSMLSLETAMLNAFGGADEAVFRRIMLAASGGVVCLAVLVMGLYMMARAVKELRRMKKGVLDYDA</sequence>
<gene>
    <name evidence="2" type="ORF">K8V01_06850</name>
</gene>
<dbReference type="Proteomes" id="UP000760668">
    <property type="component" value="Unassembled WGS sequence"/>
</dbReference>
<feature type="transmembrane region" description="Helical" evidence="1">
    <location>
        <begin position="12"/>
        <end position="34"/>
    </location>
</feature>
<reference evidence="2" key="2">
    <citation type="submission" date="2021-09" db="EMBL/GenBank/DDBJ databases">
        <authorList>
            <person name="Gilroy R."/>
        </authorList>
    </citation>
    <scope>NUCLEOTIDE SEQUENCE</scope>
    <source>
        <strain evidence="2">CHK179-5677</strain>
    </source>
</reference>
<dbReference type="AlphaFoldDB" id="A0A921SSD2"/>
<comment type="caution">
    <text evidence="2">The sequence shown here is derived from an EMBL/GenBank/DDBJ whole genome shotgun (WGS) entry which is preliminary data.</text>
</comment>
<reference evidence="2" key="1">
    <citation type="journal article" date="2021" name="PeerJ">
        <title>Extensive microbial diversity within the chicken gut microbiome revealed by metagenomics and culture.</title>
        <authorList>
            <person name="Gilroy R."/>
            <person name="Ravi A."/>
            <person name="Getino M."/>
            <person name="Pursley I."/>
            <person name="Horton D.L."/>
            <person name="Alikhan N.F."/>
            <person name="Baker D."/>
            <person name="Gharbi K."/>
            <person name="Hall N."/>
            <person name="Watson M."/>
            <person name="Adriaenssens E.M."/>
            <person name="Foster-Nyarko E."/>
            <person name="Jarju S."/>
            <person name="Secka A."/>
            <person name="Antonio M."/>
            <person name="Oren A."/>
            <person name="Chaudhuri R.R."/>
            <person name="La Ragione R."/>
            <person name="Hildebrand F."/>
            <person name="Pallen M.J."/>
        </authorList>
    </citation>
    <scope>NUCLEOTIDE SEQUENCE</scope>
    <source>
        <strain evidence="2">CHK179-5677</strain>
    </source>
</reference>
<dbReference type="EMBL" id="DYUC01000065">
    <property type="protein sequence ID" value="HJG86720.1"/>
    <property type="molecule type" value="Genomic_DNA"/>
</dbReference>
<keyword evidence="1" id="KW-0812">Transmembrane</keyword>